<organism evidence="2 3">
    <name type="scientific">Subdoligranulum variabile</name>
    <dbReference type="NCBI Taxonomy" id="214851"/>
    <lineage>
        <taxon>Bacteria</taxon>
        <taxon>Bacillati</taxon>
        <taxon>Bacillota</taxon>
        <taxon>Clostridia</taxon>
        <taxon>Eubacteriales</taxon>
        <taxon>Oscillospiraceae</taxon>
        <taxon>Subdoligranulum</taxon>
    </lineage>
</organism>
<feature type="transmembrane region" description="Helical" evidence="1">
    <location>
        <begin position="424"/>
        <end position="444"/>
    </location>
</feature>
<dbReference type="EMBL" id="DYVE01000162">
    <property type="protein sequence ID" value="HJG28211.1"/>
    <property type="molecule type" value="Genomic_DNA"/>
</dbReference>
<protein>
    <submittedName>
        <fullName evidence="2">Sodium:glutamate symporter</fullName>
    </submittedName>
</protein>
<feature type="transmembrane region" description="Helical" evidence="1">
    <location>
        <begin position="31"/>
        <end position="53"/>
    </location>
</feature>
<dbReference type="AlphaFoldDB" id="A0A921LN34"/>
<feature type="transmembrane region" description="Helical" evidence="1">
    <location>
        <begin position="59"/>
        <end position="79"/>
    </location>
</feature>
<keyword evidence="1" id="KW-0812">Transmembrane</keyword>
<feature type="transmembrane region" description="Helical" evidence="1">
    <location>
        <begin position="328"/>
        <end position="347"/>
    </location>
</feature>
<sequence>MISMNALAWTGVFIVIGVVLRAAVPFLRNNLVPASVIGGVIGFIVIQTGVIYNATVDDFSSIAGLLWSFSFANMGLTLAAKKKTTNKKRPLKERMADSQFSGICGMGFFWVIPYALTGLLGYAVLKIIGGIWGMDPVYGLLIPFGFAQGPGQSVTYGTMIQNSGVVNAVQVGVTFAAAGFLVAFLIGVPWVRKGIQKGLAPYAGEMSESMTSGLYEPEEQQYYGKETTHPGNVDTLAFHFSLVGIAWVCGQALCTLCAMIPGFVGEILSGFLYLYAMLVAYALRWIIGKLGFNKYLDRGTQVRISGFCIDMMVTSAFMGISLTVIGAWIIPILAVVVVGTLFTYITTRYFGERFGGKHGFERTVAIWGTLTGTNATGQALCRMVDPNRKTSVLEELGPINAINVPACYVVMPAIVAFAANQISFGLLVAALVGTAAVFLAGMLITRTWGKKTYDYRKGELYYDVDEVN</sequence>
<keyword evidence="1" id="KW-1133">Transmembrane helix</keyword>
<reference evidence="2" key="1">
    <citation type="journal article" date="2021" name="PeerJ">
        <title>Extensive microbial diversity within the chicken gut microbiome revealed by metagenomics and culture.</title>
        <authorList>
            <person name="Gilroy R."/>
            <person name="Ravi A."/>
            <person name="Getino M."/>
            <person name="Pursley I."/>
            <person name="Horton D.L."/>
            <person name="Alikhan N.F."/>
            <person name="Baker D."/>
            <person name="Gharbi K."/>
            <person name="Hall N."/>
            <person name="Watson M."/>
            <person name="Adriaenssens E.M."/>
            <person name="Foster-Nyarko E."/>
            <person name="Jarju S."/>
            <person name="Secka A."/>
            <person name="Antonio M."/>
            <person name="Oren A."/>
            <person name="Chaudhuri R.R."/>
            <person name="La Ragione R."/>
            <person name="Hildebrand F."/>
            <person name="Pallen M.J."/>
        </authorList>
    </citation>
    <scope>NUCLEOTIDE SEQUENCE</scope>
    <source>
        <strain evidence="2">ChiBcec21-2208</strain>
    </source>
</reference>
<gene>
    <name evidence="2" type="ORF">K8V20_06160</name>
</gene>
<dbReference type="Pfam" id="PF03616">
    <property type="entry name" value="Glt_symporter"/>
    <property type="match status" value="1"/>
</dbReference>
<feature type="transmembrane region" description="Helical" evidence="1">
    <location>
        <begin position="6"/>
        <end position="24"/>
    </location>
</feature>
<feature type="transmembrane region" description="Helical" evidence="1">
    <location>
        <begin position="168"/>
        <end position="191"/>
    </location>
</feature>
<dbReference type="GO" id="GO:0015501">
    <property type="term" value="F:glutamate:sodium symporter activity"/>
    <property type="evidence" value="ECO:0007669"/>
    <property type="project" value="InterPro"/>
</dbReference>
<accession>A0A921LN34</accession>
<feature type="transmembrane region" description="Helical" evidence="1">
    <location>
        <begin position="242"/>
        <end position="264"/>
    </location>
</feature>
<evidence type="ECO:0000256" key="1">
    <source>
        <dbReference type="SAM" id="Phobius"/>
    </source>
</evidence>
<dbReference type="GO" id="GO:0016020">
    <property type="term" value="C:membrane"/>
    <property type="evidence" value="ECO:0007669"/>
    <property type="project" value="InterPro"/>
</dbReference>
<dbReference type="PANTHER" id="PTHR36178:SF1">
    <property type="entry name" value="SODIUM_GLUTAMATE SYMPORTER"/>
    <property type="match status" value="1"/>
</dbReference>
<name>A0A921LN34_9FIRM</name>
<evidence type="ECO:0000313" key="2">
    <source>
        <dbReference type="EMBL" id="HJG28211.1"/>
    </source>
</evidence>
<reference evidence="2" key="2">
    <citation type="submission" date="2021-09" db="EMBL/GenBank/DDBJ databases">
        <authorList>
            <person name="Gilroy R."/>
        </authorList>
    </citation>
    <scope>NUCLEOTIDE SEQUENCE</scope>
    <source>
        <strain evidence="2">ChiBcec21-2208</strain>
    </source>
</reference>
<keyword evidence="1" id="KW-0472">Membrane</keyword>
<dbReference type="InterPro" id="IPR004445">
    <property type="entry name" value="GltS"/>
</dbReference>
<feature type="transmembrane region" description="Helical" evidence="1">
    <location>
        <begin position="398"/>
        <end position="418"/>
    </location>
</feature>
<dbReference type="PANTHER" id="PTHR36178">
    <property type="entry name" value="SLR0625 PROTEIN"/>
    <property type="match status" value="1"/>
</dbReference>
<dbReference type="Proteomes" id="UP000782880">
    <property type="component" value="Unassembled WGS sequence"/>
</dbReference>
<feature type="transmembrane region" description="Helical" evidence="1">
    <location>
        <begin position="100"/>
        <end position="125"/>
    </location>
</feature>
<feature type="transmembrane region" description="Helical" evidence="1">
    <location>
        <begin position="270"/>
        <end position="292"/>
    </location>
</feature>
<dbReference type="GO" id="GO:0015813">
    <property type="term" value="P:L-glutamate transmembrane transport"/>
    <property type="evidence" value="ECO:0007669"/>
    <property type="project" value="InterPro"/>
</dbReference>
<evidence type="ECO:0000313" key="3">
    <source>
        <dbReference type="Proteomes" id="UP000782880"/>
    </source>
</evidence>
<comment type="caution">
    <text evidence="2">The sequence shown here is derived from an EMBL/GenBank/DDBJ whole genome shotgun (WGS) entry which is preliminary data.</text>
</comment>
<proteinExistence type="predicted"/>